<keyword evidence="2 4" id="KW-0418">Kinase</keyword>
<dbReference type="InterPro" id="IPR011913">
    <property type="entry name" value="RfaE_dom_I"/>
</dbReference>
<reference evidence="4 5" key="1">
    <citation type="submission" date="2020-07" db="EMBL/GenBank/DDBJ databases">
        <authorList>
            <person name="Feng X."/>
        </authorList>
    </citation>
    <scope>NUCLEOTIDE SEQUENCE [LARGE SCALE GENOMIC DNA]</scope>
    <source>
        <strain evidence="4 5">JCM31066</strain>
    </source>
</reference>
<dbReference type="EMBL" id="JACHVB010000044">
    <property type="protein sequence ID" value="MBC2595622.1"/>
    <property type="molecule type" value="Genomic_DNA"/>
</dbReference>
<evidence type="ECO:0000259" key="3">
    <source>
        <dbReference type="Pfam" id="PF00294"/>
    </source>
</evidence>
<dbReference type="PROSITE" id="PS00583">
    <property type="entry name" value="PFKB_KINASES_1"/>
    <property type="match status" value="1"/>
</dbReference>
<dbReference type="PANTHER" id="PTHR46969">
    <property type="entry name" value="BIFUNCTIONAL PROTEIN HLDE"/>
    <property type="match status" value="1"/>
</dbReference>
<dbReference type="GO" id="GO:0033785">
    <property type="term" value="F:heptose 7-phosphate kinase activity"/>
    <property type="evidence" value="ECO:0007669"/>
    <property type="project" value="TreeGrafter"/>
</dbReference>
<evidence type="ECO:0000256" key="1">
    <source>
        <dbReference type="ARBA" id="ARBA00022679"/>
    </source>
</evidence>
<dbReference type="GO" id="GO:0016773">
    <property type="term" value="F:phosphotransferase activity, alcohol group as acceptor"/>
    <property type="evidence" value="ECO:0007669"/>
    <property type="project" value="InterPro"/>
</dbReference>
<protein>
    <submittedName>
        <fullName evidence="4">Carbohydrate kinase</fullName>
    </submittedName>
</protein>
<keyword evidence="1" id="KW-0808">Transferase</keyword>
<organism evidence="4 5">
    <name type="scientific">Ruficoccus amylovorans</name>
    <dbReference type="NCBI Taxonomy" id="1804625"/>
    <lineage>
        <taxon>Bacteria</taxon>
        <taxon>Pseudomonadati</taxon>
        <taxon>Verrucomicrobiota</taxon>
        <taxon>Opitutia</taxon>
        <taxon>Puniceicoccales</taxon>
        <taxon>Cerasicoccaceae</taxon>
        <taxon>Ruficoccus</taxon>
    </lineage>
</organism>
<dbReference type="CDD" id="cd01172">
    <property type="entry name" value="RfaE_like"/>
    <property type="match status" value="1"/>
</dbReference>
<evidence type="ECO:0000313" key="5">
    <source>
        <dbReference type="Proteomes" id="UP000546464"/>
    </source>
</evidence>
<dbReference type="Gene3D" id="3.40.1190.20">
    <property type="match status" value="1"/>
</dbReference>
<gene>
    <name evidence="4" type="ORF">H5P28_15245</name>
</gene>
<dbReference type="GO" id="GO:0005829">
    <property type="term" value="C:cytosol"/>
    <property type="evidence" value="ECO:0007669"/>
    <property type="project" value="TreeGrafter"/>
</dbReference>
<dbReference type="InterPro" id="IPR002173">
    <property type="entry name" value="Carboh/pur_kinase_PfkB_CS"/>
</dbReference>
<evidence type="ECO:0000256" key="2">
    <source>
        <dbReference type="ARBA" id="ARBA00022777"/>
    </source>
</evidence>
<proteinExistence type="predicted"/>
<dbReference type="RefSeq" id="WP_185676575.1">
    <property type="nucleotide sequence ID" value="NZ_JACHVB010000044.1"/>
</dbReference>
<dbReference type="SUPFAM" id="SSF53613">
    <property type="entry name" value="Ribokinase-like"/>
    <property type="match status" value="1"/>
</dbReference>
<dbReference type="PANTHER" id="PTHR46969:SF1">
    <property type="entry name" value="BIFUNCTIONAL PROTEIN HLDE"/>
    <property type="match status" value="1"/>
</dbReference>
<feature type="domain" description="Carbohydrate kinase PfkB" evidence="3">
    <location>
        <begin position="15"/>
        <end position="316"/>
    </location>
</feature>
<dbReference type="GO" id="GO:0033786">
    <property type="term" value="F:heptose-1-phosphate adenylyltransferase activity"/>
    <property type="evidence" value="ECO:0007669"/>
    <property type="project" value="TreeGrafter"/>
</dbReference>
<evidence type="ECO:0000313" key="4">
    <source>
        <dbReference type="EMBL" id="MBC2595622.1"/>
    </source>
</evidence>
<dbReference type="InterPro" id="IPR029056">
    <property type="entry name" value="Ribokinase-like"/>
</dbReference>
<accession>A0A842HGS7</accession>
<dbReference type="InterPro" id="IPR011611">
    <property type="entry name" value="PfkB_dom"/>
</dbReference>
<keyword evidence="5" id="KW-1185">Reference proteome</keyword>
<dbReference type="Pfam" id="PF00294">
    <property type="entry name" value="PfkB"/>
    <property type="match status" value="1"/>
</dbReference>
<name>A0A842HGS7_9BACT</name>
<comment type="caution">
    <text evidence="4">The sequence shown here is derived from an EMBL/GenBank/DDBJ whole genome shotgun (WGS) entry which is preliminary data.</text>
</comment>
<dbReference type="Proteomes" id="UP000546464">
    <property type="component" value="Unassembled WGS sequence"/>
</dbReference>
<sequence length="325" mass="35348">MTSQELLDHFKETPVLVVGDLMLDHYLWGDATRISPEAPVPVVAQVRDTYTAGGAANVAMNLAALGAPVELFGWTGRDRAGDILLDVLERNGIVYSSQWRSERIPTIEKTRVMVRQQQLCRIDREDHRDAYAFDSDACLKVLEKKIAAAKAVIVSDYAKGVVTEKLLSRLLEFREAGGCLIAVDPKPKRKLNVKGMDLITPNRDESLQMAGISIDPHDPFPETEVTQGIWEHYAPRHLVVTLGADGMLVCDEGKVAHRIPTVAREVFDVSGAGDTVIATLTLALAAGAAIEEAAHLANRAAGIAIGKLGTATVTPKEILDYEIQH</sequence>
<dbReference type="AlphaFoldDB" id="A0A842HGS7"/>